<dbReference type="GO" id="GO:0040027">
    <property type="term" value="P:negative regulation of vulval development"/>
    <property type="evidence" value="ECO:0007669"/>
    <property type="project" value="InterPro"/>
</dbReference>
<feature type="region of interest" description="Disordered" evidence="1">
    <location>
        <begin position="718"/>
        <end position="805"/>
    </location>
</feature>
<accession>A0A9P1I4G8</accession>
<reference evidence="2" key="1">
    <citation type="submission" date="2022-11" db="EMBL/GenBank/DDBJ databases">
        <authorList>
            <person name="Kikuchi T."/>
        </authorList>
    </citation>
    <scope>NUCLEOTIDE SEQUENCE</scope>
    <source>
        <strain evidence="2">PS1010</strain>
    </source>
</reference>
<evidence type="ECO:0000313" key="3">
    <source>
        <dbReference type="Proteomes" id="UP001152747"/>
    </source>
</evidence>
<dbReference type="AlphaFoldDB" id="A0A9P1I4G8"/>
<feature type="compositionally biased region" description="Acidic residues" evidence="1">
    <location>
        <begin position="742"/>
        <end position="771"/>
    </location>
</feature>
<dbReference type="OrthoDB" id="5852766at2759"/>
<dbReference type="PANTHER" id="PTHR22716">
    <property type="entry name" value="ETS CLASS TRANSCRIPTION FACTOR-RELATED-RELATED"/>
    <property type="match status" value="1"/>
</dbReference>
<dbReference type="PANTHER" id="PTHR22716:SF1">
    <property type="entry name" value="ETS CLASS TRANSCRIPTION FACTOR-RELATED"/>
    <property type="match status" value="1"/>
</dbReference>
<dbReference type="InterPro" id="IPR012337">
    <property type="entry name" value="RNaseH-like_sf"/>
</dbReference>
<dbReference type="EMBL" id="CANHGI010000001">
    <property type="protein sequence ID" value="CAI5438163.1"/>
    <property type="molecule type" value="Genomic_DNA"/>
</dbReference>
<name>A0A9P1I4G8_9PELO</name>
<dbReference type="SUPFAM" id="SSF53098">
    <property type="entry name" value="Ribonuclease H-like"/>
    <property type="match status" value="1"/>
</dbReference>
<evidence type="ECO:0000256" key="1">
    <source>
        <dbReference type="SAM" id="MobiDB-lite"/>
    </source>
</evidence>
<dbReference type="Proteomes" id="UP001152747">
    <property type="component" value="Unassembled WGS sequence"/>
</dbReference>
<comment type="caution">
    <text evidence="2">The sequence shown here is derived from an EMBL/GenBank/DDBJ whole genome shotgun (WGS) entry which is preliminary data.</text>
</comment>
<proteinExistence type="predicted"/>
<keyword evidence="3" id="KW-1185">Reference proteome</keyword>
<protein>
    <submittedName>
        <fullName evidence="2">Uncharacterized protein</fullName>
    </submittedName>
</protein>
<gene>
    <name evidence="2" type="ORF">CAMP_LOCUS800</name>
</gene>
<dbReference type="InterPro" id="IPR040129">
    <property type="entry name" value="Lin-15B-like"/>
</dbReference>
<organism evidence="2 3">
    <name type="scientific">Caenorhabditis angaria</name>
    <dbReference type="NCBI Taxonomy" id="860376"/>
    <lineage>
        <taxon>Eukaryota</taxon>
        <taxon>Metazoa</taxon>
        <taxon>Ecdysozoa</taxon>
        <taxon>Nematoda</taxon>
        <taxon>Chromadorea</taxon>
        <taxon>Rhabditida</taxon>
        <taxon>Rhabditina</taxon>
        <taxon>Rhabditomorpha</taxon>
        <taxon>Rhabditoidea</taxon>
        <taxon>Rhabditidae</taxon>
        <taxon>Peloderinae</taxon>
        <taxon>Caenorhabditis</taxon>
    </lineage>
</organism>
<evidence type="ECO:0000313" key="2">
    <source>
        <dbReference type="EMBL" id="CAI5438163.1"/>
    </source>
</evidence>
<sequence>MEISNYFHKFGFIDQSYTCYCTHLSNFTEAIIVLPEFEFALNEIKEFYSKIREDSGFCKDLSDYFEFKHVILEIPKTDYANWKELLDFLKRCSVNHKLVLEFVRSGFSPVTYIGQIMFNLLTRLQNFLNFIQESINKLAEPTSFVSEIIPEILKIKQLIYVQFPEVNIRKYICIEFEKHLRSDTSKNEQYEIATFLDPRFAFDEKIFSKKRWLEISRNLKETILNCETIQQNMTFPLKKMNLDVELLHYISTITQKRCEIDPFEWWKGNSNFLSILYASSNLLSTPPPFSIDAEKYFGKNGKLMKNNETMTLDRFNYSLCVVSDLEEFRGRGFVEQKNIRLEKVYFHEYDPEIEPRNQAAKIEKKPVHISFLEPKIIDNFMEKSVIKTEVTEKNHRNLMCDEVIKIEPIEPTEMVIVVKDEKDETSKKVAIKLPRQQTAMERVLGRKITIKDRNNQMLRDWCKFVTTCALRCGDSDKEVIKVMNSIFENILEFLSEEAEEIEYKFIDSTTRNVAIEFFFNFVEKSLTQIREAFGFVKDFCVKPPNFDQILESLMYKCVEITEMVSRVLQLFVQFKLMQERITEIMTSYFSTIELSVLLLQGQTRIWGREMKNWKSVDILANLIKSKLTPLLSLVDDHIGFTKGKEEMKKKLSQKSRYQKSRRDEKLYVRFTQQRESVQHMILVLCKMLKDDRFDLQIKNNSLGYREYRINMDVIRSKVGAPPINNDDTTTTTSRKRRHQSDNEESDNDDEELEEQETEMNENEEGEEEEEARNDSGAANANMMLNEVKEEDITDEVMERSTSPVF</sequence>